<feature type="compositionally biased region" description="Polar residues" evidence="6">
    <location>
        <begin position="337"/>
        <end position="355"/>
    </location>
</feature>
<dbReference type="Pfam" id="PF26575">
    <property type="entry name" value="HHO5_N"/>
    <property type="match status" value="1"/>
</dbReference>
<dbReference type="InterPro" id="IPR044787">
    <property type="entry name" value="HHO5-like"/>
</dbReference>
<keyword evidence="4" id="KW-0804">Transcription</keyword>
<proteinExistence type="predicted"/>
<dbReference type="InterPro" id="IPR017930">
    <property type="entry name" value="Myb_dom"/>
</dbReference>
<dbReference type="NCBIfam" id="TIGR01557">
    <property type="entry name" value="myb_SHAQKYF"/>
    <property type="match status" value="1"/>
</dbReference>
<protein>
    <submittedName>
        <fullName evidence="8">Myb family transcription factor EFM-like</fullName>
    </submittedName>
</protein>
<comment type="subcellular location">
    <subcellularLocation>
        <location evidence="1">Nucleus</location>
    </subcellularLocation>
</comment>
<feature type="region of interest" description="Disordered" evidence="6">
    <location>
        <begin position="321"/>
        <end position="355"/>
    </location>
</feature>
<keyword evidence="2" id="KW-0805">Transcription regulation</keyword>
<dbReference type="GO" id="GO:0005634">
    <property type="term" value="C:nucleus"/>
    <property type="evidence" value="ECO:0007669"/>
    <property type="project" value="UniProtKB-SubCell"/>
</dbReference>
<evidence type="ECO:0000256" key="6">
    <source>
        <dbReference type="SAM" id="MobiDB-lite"/>
    </source>
</evidence>
<dbReference type="PANTHER" id="PTHR31003">
    <property type="entry name" value="MYB FAMILY TRANSCRIPTION FACTOR"/>
    <property type="match status" value="1"/>
</dbReference>
<dbReference type="GO" id="GO:0003700">
    <property type="term" value="F:DNA-binding transcription factor activity"/>
    <property type="evidence" value="ECO:0007669"/>
    <property type="project" value="InterPro"/>
</dbReference>
<dbReference type="AlphaFoldDB" id="A0AAQ3JZB9"/>
<feature type="domain" description="HTH myb-type" evidence="7">
    <location>
        <begin position="181"/>
        <end position="239"/>
    </location>
</feature>
<dbReference type="Pfam" id="PF00249">
    <property type="entry name" value="Myb_DNA-binding"/>
    <property type="match status" value="1"/>
</dbReference>
<evidence type="ECO:0000256" key="4">
    <source>
        <dbReference type="ARBA" id="ARBA00023163"/>
    </source>
</evidence>
<keyword evidence="3" id="KW-0238">DNA-binding</keyword>
<dbReference type="Gene3D" id="1.10.10.60">
    <property type="entry name" value="Homeodomain-like"/>
    <property type="match status" value="1"/>
</dbReference>
<name>A0AAQ3JZB9_9LILI</name>
<dbReference type="EMBL" id="CP136891">
    <property type="protein sequence ID" value="WOK97712.1"/>
    <property type="molecule type" value="Genomic_DNA"/>
</dbReference>
<feature type="region of interest" description="Disordered" evidence="6">
    <location>
        <begin position="151"/>
        <end position="187"/>
    </location>
</feature>
<keyword evidence="5" id="KW-0539">Nucleus</keyword>
<feature type="region of interest" description="Disordered" evidence="6">
    <location>
        <begin position="77"/>
        <end position="107"/>
    </location>
</feature>
<dbReference type="FunFam" id="1.10.10.60:FF:000007">
    <property type="entry name" value="Two-component response regulator"/>
    <property type="match status" value="1"/>
</dbReference>
<organism evidence="8 9">
    <name type="scientific">Canna indica</name>
    <name type="common">Indian-shot</name>
    <dbReference type="NCBI Taxonomy" id="4628"/>
    <lineage>
        <taxon>Eukaryota</taxon>
        <taxon>Viridiplantae</taxon>
        <taxon>Streptophyta</taxon>
        <taxon>Embryophyta</taxon>
        <taxon>Tracheophyta</taxon>
        <taxon>Spermatophyta</taxon>
        <taxon>Magnoliopsida</taxon>
        <taxon>Liliopsida</taxon>
        <taxon>Zingiberales</taxon>
        <taxon>Cannaceae</taxon>
        <taxon>Canna</taxon>
    </lineage>
</organism>
<feature type="compositionally biased region" description="Basic and acidic residues" evidence="6">
    <location>
        <begin position="322"/>
        <end position="335"/>
    </location>
</feature>
<dbReference type="InterPro" id="IPR009057">
    <property type="entry name" value="Homeodomain-like_sf"/>
</dbReference>
<sequence>MVENMAMVDNQLDQAWRCHEYIGALEEERKKIEVFQRELPLCLQLITQAIESVKGQLMSVDGSVNNGPAVAEEFIPLRPSPTRTTTEEGEGRTGARKSPPPADAKPDWLRSAQLWNEEHISVERPKKPIAVNLKTIGGAFQPYERERYIAPSSNIGSSSGGGGQGEKEKKEGVVQSQPPHRKARRSWSPELHRRFIETLHKLGGSHVATPKQIRELMKKDGLTCDEIKSHLQKYRLHNIKSSPTASQRNIRNICPPPRPQFVLIGGILVQPPDHTAADMAAAAPPGNSACTAPTAIYAPVMSLLPQDLRFQQQWHINNKIKARQEEEEKRNHDGDNNDGTNSASPAISTTTLSSN</sequence>
<evidence type="ECO:0000256" key="2">
    <source>
        <dbReference type="ARBA" id="ARBA00023015"/>
    </source>
</evidence>
<evidence type="ECO:0000256" key="3">
    <source>
        <dbReference type="ARBA" id="ARBA00023125"/>
    </source>
</evidence>
<evidence type="ECO:0000313" key="9">
    <source>
        <dbReference type="Proteomes" id="UP001327560"/>
    </source>
</evidence>
<dbReference type="InterPro" id="IPR001005">
    <property type="entry name" value="SANT/Myb"/>
</dbReference>
<evidence type="ECO:0000256" key="1">
    <source>
        <dbReference type="ARBA" id="ARBA00004123"/>
    </source>
</evidence>
<evidence type="ECO:0000256" key="5">
    <source>
        <dbReference type="ARBA" id="ARBA00023242"/>
    </source>
</evidence>
<dbReference type="PROSITE" id="PS51294">
    <property type="entry name" value="HTH_MYB"/>
    <property type="match status" value="1"/>
</dbReference>
<accession>A0AAQ3JZB9</accession>
<dbReference type="GO" id="GO:0003677">
    <property type="term" value="F:DNA binding"/>
    <property type="evidence" value="ECO:0007669"/>
    <property type="project" value="UniProtKB-KW"/>
</dbReference>
<dbReference type="Proteomes" id="UP001327560">
    <property type="component" value="Chromosome 2"/>
</dbReference>
<keyword evidence="9" id="KW-1185">Reference proteome</keyword>
<evidence type="ECO:0000313" key="8">
    <source>
        <dbReference type="EMBL" id="WOK97712.1"/>
    </source>
</evidence>
<dbReference type="InterPro" id="IPR058673">
    <property type="entry name" value="HHO5-like_N"/>
</dbReference>
<reference evidence="8 9" key="1">
    <citation type="submission" date="2023-10" db="EMBL/GenBank/DDBJ databases">
        <title>Chromosome-scale genome assembly provides insights into flower coloration mechanisms of Canna indica.</title>
        <authorList>
            <person name="Li C."/>
        </authorList>
    </citation>
    <scope>NUCLEOTIDE SEQUENCE [LARGE SCALE GENOMIC DNA]</scope>
    <source>
        <tissue evidence="8">Flower</tissue>
    </source>
</reference>
<dbReference type="PANTHER" id="PTHR31003:SF16">
    <property type="entry name" value="TRANSCRIPTION FACTOR HHO2"/>
    <property type="match status" value="1"/>
</dbReference>
<evidence type="ECO:0000259" key="7">
    <source>
        <dbReference type="PROSITE" id="PS51294"/>
    </source>
</evidence>
<dbReference type="SUPFAM" id="SSF46689">
    <property type="entry name" value="Homeodomain-like"/>
    <property type="match status" value="1"/>
</dbReference>
<gene>
    <name evidence="8" type="ORF">Cni_G06420</name>
</gene>
<dbReference type="InterPro" id="IPR006447">
    <property type="entry name" value="Myb_dom_plants"/>
</dbReference>